<evidence type="ECO:0000313" key="2">
    <source>
        <dbReference type="Proteomes" id="UP000054485"/>
    </source>
</evidence>
<dbReference type="HOGENOM" id="CLU_2980673_0_0_1"/>
<dbReference type="Proteomes" id="UP000054485">
    <property type="component" value="Unassembled WGS sequence"/>
</dbReference>
<evidence type="ECO:0000313" key="1">
    <source>
        <dbReference type="EMBL" id="KIK48355.1"/>
    </source>
</evidence>
<reference evidence="2" key="2">
    <citation type="submission" date="2015-01" db="EMBL/GenBank/DDBJ databases">
        <title>Evolutionary Origins and Diversification of the Mycorrhizal Mutualists.</title>
        <authorList>
            <consortium name="DOE Joint Genome Institute"/>
            <consortium name="Mycorrhizal Genomics Consortium"/>
            <person name="Kohler A."/>
            <person name="Kuo A."/>
            <person name="Nagy L.G."/>
            <person name="Floudas D."/>
            <person name="Copeland A."/>
            <person name="Barry K.W."/>
            <person name="Cichocki N."/>
            <person name="Veneault-Fourrey C."/>
            <person name="LaButti K."/>
            <person name="Lindquist E.A."/>
            <person name="Lipzen A."/>
            <person name="Lundell T."/>
            <person name="Morin E."/>
            <person name="Murat C."/>
            <person name="Riley R."/>
            <person name="Ohm R."/>
            <person name="Sun H."/>
            <person name="Tunlid A."/>
            <person name="Henrissat B."/>
            <person name="Grigoriev I.V."/>
            <person name="Hibbett D.S."/>
            <person name="Martin F."/>
        </authorList>
    </citation>
    <scope>NUCLEOTIDE SEQUENCE [LARGE SCALE GENOMIC DNA]</scope>
    <source>
        <strain evidence="2">UH-Slu-Lm8-n1</strain>
    </source>
</reference>
<dbReference type="AlphaFoldDB" id="A0A0D0ADN9"/>
<dbReference type="EMBL" id="KN835138">
    <property type="protein sequence ID" value="KIK48355.1"/>
    <property type="molecule type" value="Genomic_DNA"/>
</dbReference>
<keyword evidence="2" id="KW-1185">Reference proteome</keyword>
<protein>
    <submittedName>
        <fullName evidence="1">Unplaced genomic scaffold CY34scaffold_7, whole genome shotgun sequence</fullName>
    </submittedName>
</protein>
<dbReference type="InParanoid" id="A0A0D0ADN9"/>
<sequence length="58" mass="6407">MLDSVKGCAYHQSVCWSNRPLTLVAAGARFDRSRYPPYEPQAVIKSSGKHLDGGLSER</sequence>
<name>A0A0D0ADN9_9AGAM</name>
<proteinExistence type="predicted"/>
<reference evidence="1 2" key="1">
    <citation type="submission" date="2014-04" db="EMBL/GenBank/DDBJ databases">
        <authorList>
            <consortium name="DOE Joint Genome Institute"/>
            <person name="Kuo A."/>
            <person name="Ruytinx J."/>
            <person name="Rineau F."/>
            <person name="Colpaert J."/>
            <person name="Kohler A."/>
            <person name="Nagy L.G."/>
            <person name="Floudas D."/>
            <person name="Copeland A."/>
            <person name="Barry K.W."/>
            <person name="Cichocki N."/>
            <person name="Veneault-Fourrey C."/>
            <person name="LaButti K."/>
            <person name="Lindquist E.A."/>
            <person name="Lipzen A."/>
            <person name="Lundell T."/>
            <person name="Morin E."/>
            <person name="Murat C."/>
            <person name="Sun H."/>
            <person name="Tunlid A."/>
            <person name="Henrissat B."/>
            <person name="Grigoriev I.V."/>
            <person name="Hibbett D.S."/>
            <person name="Martin F."/>
            <person name="Nordberg H.P."/>
            <person name="Cantor M.N."/>
            <person name="Hua S.X."/>
        </authorList>
    </citation>
    <scope>NUCLEOTIDE SEQUENCE [LARGE SCALE GENOMIC DNA]</scope>
    <source>
        <strain evidence="1 2">UH-Slu-Lm8-n1</strain>
    </source>
</reference>
<gene>
    <name evidence="1" type="ORF">CY34DRAFT_798172</name>
</gene>
<organism evidence="1 2">
    <name type="scientific">Suillus luteus UH-Slu-Lm8-n1</name>
    <dbReference type="NCBI Taxonomy" id="930992"/>
    <lineage>
        <taxon>Eukaryota</taxon>
        <taxon>Fungi</taxon>
        <taxon>Dikarya</taxon>
        <taxon>Basidiomycota</taxon>
        <taxon>Agaricomycotina</taxon>
        <taxon>Agaricomycetes</taxon>
        <taxon>Agaricomycetidae</taxon>
        <taxon>Boletales</taxon>
        <taxon>Suillineae</taxon>
        <taxon>Suillaceae</taxon>
        <taxon>Suillus</taxon>
    </lineage>
</organism>
<accession>A0A0D0ADN9</accession>